<accession>A0A8H3CHN7</accession>
<dbReference type="InterPro" id="IPR008984">
    <property type="entry name" value="SMAD_FHA_dom_sf"/>
</dbReference>
<feature type="non-terminal residue" evidence="3">
    <location>
        <position position="1"/>
    </location>
</feature>
<dbReference type="PROSITE" id="PS50006">
    <property type="entry name" value="FHA_DOMAIN"/>
    <property type="match status" value="1"/>
</dbReference>
<protein>
    <recommendedName>
        <fullName evidence="2">FHA domain-containing protein</fullName>
    </recommendedName>
</protein>
<dbReference type="Pfam" id="PF00498">
    <property type="entry name" value="FHA"/>
    <property type="match status" value="1"/>
</dbReference>
<sequence length="224" mass="24541">MGLSGVEYQSTNHLITNAPREPSTARPPHYLRIAPYVDPSAHTLHFEPVTRDVRAGGAFLRIGRFTDRVGAAARQPDSTKIGFRSKVVSRAHAEIWCAPNGKFMICNTRSSSDTFLNHTPLSAPNIESRPSELHDGDIVQLGLHHHGGNEEIYRCIKIRDWSKDKGKDKARPSGGSAIAGPSNSRKTSVADCRICLFPVAILQSLFIAPLPLFPLQAHSSPPHK</sequence>
<dbReference type="OrthoDB" id="3237066at2759"/>
<dbReference type="InterPro" id="IPR051176">
    <property type="entry name" value="Cent_Immune-Sig_Mod"/>
</dbReference>
<evidence type="ECO:0000313" key="3">
    <source>
        <dbReference type="EMBL" id="CAE6483753.1"/>
    </source>
</evidence>
<name>A0A8H3CHN7_9AGAM</name>
<evidence type="ECO:0000256" key="1">
    <source>
        <dbReference type="SAM" id="MobiDB-lite"/>
    </source>
</evidence>
<dbReference type="Proteomes" id="UP000663850">
    <property type="component" value="Unassembled WGS sequence"/>
</dbReference>
<feature type="region of interest" description="Disordered" evidence="1">
    <location>
        <begin position="164"/>
        <end position="185"/>
    </location>
</feature>
<dbReference type="Gene3D" id="2.60.200.20">
    <property type="match status" value="1"/>
</dbReference>
<organism evidence="3 4">
    <name type="scientific">Rhizoctonia solani</name>
    <dbReference type="NCBI Taxonomy" id="456999"/>
    <lineage>
        <taxon>Eukaryota</taxon>
        <taxon>Fungi</taxon>
        <taxon>Dikarya</taxon>
        <taxon>Basidiomycota</taxon>
        <taxon>Agaricomycotina</taxon>
        <taxon>Agaricomycetes</taxon>
        <taxon>Cantharellales</taxon>
        <taxon>Ceratobasidiaceae</taxon>
        <taxon>Rhizoctonia</taxon>
    </lineage>
</organism>
<proteinExistence type="predicted"/>
<dbReference type="SUPFAM" id="SSF49879">
    <property type="entry name" value="SMAD/FHA domain"/>
    <property type="match status" value="1"/>
</dbReference>
<dbReference type="EMBL" id="CAJMWZ010004068">
    <property type="protein sequence ID" value="CAE6483753.1"/>
    <property type="molecule type" value="Genomic_DNA"/>
</dbReference>
<dbReference type="InterPro" id="IPR000253">
    <property type="entry name" value="FHA_dom"/>
</dbReference>
<reference evidence="3" key="1">
    <citation type="submission" date="2021-01" db="EMBL/GenBank/DDBJ databases">
        <authorList>
            <person name="Kaushik A."/>
        </authorList>
    </citation>
    <scope>NUCLEOTIDE SEQUENCE</scope>
    <source>
        <strain evidence="3">Type strain: AG8-Rh-89/</strain>
    </source>
</reference>
<evidence type="ECO:0000313" key="4">
    <source>
        <dbReference type="Proteomes" id="UP000663850"/>
    </source>
</evidence>
<dbReference type="PANTHER" id="PTHR15715">
    <property type="entry name" value="CENTROSOMAL PROTEIN OF 170 KDA"/>
    <property type="match status" value="1"/>
</dbReference>
<gene>
    <name evidence="3" type="ORF">RDB_LOCUS77819</name>
</gene>
<feature type="domain" description="FHA" evidence="2">
    <location>
        <begin position="60"/>
        <end position="121"/>
    </location>
</feature>
<dbReference type="AlphaFoldDB" id="A0A8H3CHN7"/>
<evidence type="ECO:0000259" key="2">
    <source>
        <dbReference type="PROSITE" id="PS50006"/>
    </source>
</evidence>
<comment type="caution">
    <text evidence="3">The sequence shown here is derived from an EMBL/GenBank/DDBJ whole genome shotgun (WGS) entry which is preliminary data.</text>
</comment>
<dbReference type="PANTHER" id="PTHR15715:SF37">
    <property type="entry name" value="LD47843P"/>
    <property type="match status" value="1"/>
</dbReference>